<dbReference type="InterPro" id="IPR051531">
    <property type="entry name" value="N-acetyltransferase"/>
</dbReference>
<accession>A0A512NBW0</accession>
<dbReference type="PANTHER" id="PTHR43792">
    <property type="entry name" value="GNAT FAMILY, PUTATIVE (AFU_ORTHOLOGUE AFUA_3G00765)-RELATED-RELATED"/>
    <property type="match status" value="1"/>
</dbReference>
<dbReference type="RefSeq" id="WP_170303155.1">
    <property type="nucleotide sequence ID" value="NZ_BKAJ01000065.1"/>
</dbReference>
<gene>
    <name evidence="2" type="ORF">RSO01_35980</name>
</gene>
<dbReference type="InterPro" id="IPR000182">
    <property type="entry name" value="GNAT_dom"/>
</dbReference>
<dbReference type="InterPro" id="IPR016181">
    <property type="entry name" value="Acyl_CoA_acyltransferase"/>
</dbReference>
<name>A0A512NBW0_9HYPH</name>
<dbReference type="Gene3D" id="3.40.630.30">
    <property type="match status" value="1"/>
</dbReference>
<protein>
    <recommendedName>
        <fullName evidence="1">N-acetyltransferase domain-containing protein</fullName>
    </recommendedName>
</protein>
<dbReference type="EMBL" id="BKAJ01000065">
    <property type="protein sequence ID" value="GEP56432.1"/>
    <property type="molecule type" value="Genomic_DNA"/>
</dbReference>
<dbReference type="AlphaFoldDB" id="A0A512NBW0"/>
<keyword evidence="3" id="KW-1185">Reference proteome</keyword>
<comment type="caution">
    <text evidence="2">The sequence shown here is derived from an EMBL/GenBank/DDBJ whole genome shotgun (WGS) entry which is preliminary data.</text>
</comment>
<reference evidence="2 3" key="1">
    <citation type="submission" date="2019-07" db="EMBL/GenBank/DDBJ databases">
        <title>Whole genome shotgun sequence of Reyranella soli NBRC 108950.</title>
        <authorList>
            <person name="Hosoyama A."/>
            <person name="Uohara A."/>
            <person name="Ohji S."/>
            <person name="Ichikawa N."/>
        </authorList>
    </citation>
    <scope>NUCLEOTIDE SEQUENCE [LARGE SCALE GENOMIC DNA]</scope>
    <source>
        <strain evidence="2 3">NBRC 108950</strain>
    </source>
</reference>
<proteinExistence type="predicted"/>
<dbReference type="Proteomes" id="UP000321058">
    <property type="component" value="Unassembled WGS sequence"/>
</dbReference>
<dbReference type="GO" id="GO:0016747">
    <property type="term" value="F:acyltransferase activity, transferring groups other than amino-acyl groups"/>
    <property type="evidence" value="ECO:0007669"/>
    <property type="project" value="InterPro"/>
</dbReference>
<feature type="domain" description="N-acetyltransferase" evidence="1">
    <location>
        <begin position="12"/>
        <end position="182"/>
    </location>
</feature>
<evidence type="ECO:0000313" key="2">
    <source>
        <dbReference type="EMBL" id="GEP56432.1"/>
    </source>
</evidence>
<evidence type="ECO:0000313" key="3">
    <source>
        <dbReference type="Proteomes" id="UP000321058"/>
    </source>
</evidence>
<dbReference type="Pfam" id="PF13302">
    <property type="entry name" value="Acetyltransf_3"/>
    <property type="match status" value="1"/>
</dbReference>
<dbReference type="PROSITE" id="PS51186">
    <property type="entry name" value="GNAT"/>
    <property type="match status" value="1"/>
</dbReference>
<dbReference type="PANTHER" id="PTHR43792:SF1">
    <property type="entry name" value="N-ACETYLTRANSFERASE DOMAIN-CONTAINING PROTEIN"/>
    <property type="match status" value="1"/>
</dbReference>
<sequence>MIRQDDIETPRLLLRLIAPSALRAGLDGDRRAVELSLDATVPSDLIDEPDVLRYAEARLAEDIDYLPWSARAILLKESRRMVGHVRFHSRPDPDYLHPYARHAVEFGYVVFADCRRRGYAEEAVGGLMRWAGETHGVGRFVATIAPDNQPSIGLAAKLGFKRIGEHVDPVDGIEYVYLLDLSGRP</sequence>
<organism evidence="2 3">
    <name type="scientific">Reyranella soli</name>
    <dbReference type="NCBI Taxonomy" id="1230389"/>
    <lineage>
        <taxon>Bacteria</taxon>
        <taxon>Pseudomonadati</taxon>
        <taxon>Pseudomonadota</taxon>
        <taxon>Alphaproteobacteria</taxon>
        <taxon>Hyphomicrobiales</taxon>
        <taxon>Reyranellaceae</taxon>
        <taxon>Reyranella</taxon>
    </lineage>
</organism>
<evidence type="ECO:0000259" key="1">
    <source>
        <dbReference type="PROSITE" id="PS51186"/>
    </source>
</evidence>
<dbReference type="SUPFAM" id="SSF55729">
    <property type="entry name" value="Acyl-CoA N-acyltransferases (Nat)"/>
    <property type="match status" value="1"/>
</dbReference>